<feature type="compositionally biased region" description="Basic and acidic residues" evidence="4">
    <location>
        <begin position="465"/>
        <end position="483"/>
    </location>
</feature>
<dbReference type="Gene3D" id="1.10.287.4070">
    <property type="match status" value="1"/>
</dbReference>
<evidence type="ECO:0000256" key="3">
    <source>
        <dbReference type="ARBA" id="ARBA00023274"/>
    </source>
</evidence>
<dbReference type="InterPro" id="IPR036070">
    <property type="entry name" value="Nop_dom_sf"/>
</dbReference>
<dbReference type="Gene3D" id="1.10.246.90">
    <property type="entry name" value="Nop domain"/>
    <property type="match status" value="1"/>
</dbReference>
<keyword evidence="7" id="KW-1185">Reference proteome</keyword>
<feature type="region of interest" description="Disordered" evidence="4">
    <location>
        <begin position="455"/>
        <end position="483"/>
    </location>
</feature>
<comment type="caution">
    <text evidence="6">The sequence shown here is derived from an EMBL/GenBank/DDBJ whole genome shotgun (WGS) entry which is preliminary data.</text>
</comment>
<feature type="domain" description="Nop" evidence="5">
    <location>
        <begin position="223"/>
        <end position="344"/>
    </location>
</feature>
<dbReference type="Proteomes" id="UP001623330">
    <property type="component" value="Unassembled WGS sequence"/>
</dbReference>
<dbReference type="Pfam" id="PF09785">
    <property type="entry name" value="Prp31_C"/>
    <property type="match status" value="1"/>
</dbReference>
<dbReference type="EMBL" id="JBEVYD010000009">
    <property type="protein sequence ID" value="KAL3230710.1"/>
    <property type="molecule type" value="Genomic_DNA"/>
</dbReference>
<feature type="compositionally biased region" description="Low complexity" evidence="4">
    <location>
        <begin position="455"/>
        <end position="464"/>
    </location>
</feature>
<reference evidence="6 7" key="1">
    <citation type="submission" date="2024-05" db="EMBL/GenBank/DDBJ databases">
        <title>Long read based assembly of the Candida bracarensis genome reveals expanded adhesin content.</title>
        <authorList>
            <person name="Marcet-Houben M."/>
            <person name="Ksiezopolska E."/>
            <person name="Gabaldon T."/>
        </authorList>
    </citation>
    <scope>NUCLEOTIDE SEQUENCE [LARGE SCALE GENOMIC DNA]</scope>
    <source>
        <strain evidence="6 7">CBM6</strain>
    </source>
</reference>
<evidence type="ECO:0000259" key="5">
    <source>
        <dbReference type="PROSITE" id="PS51358"/>
    </source>
</evidence>
<gene>
    <name evidence="6" type="ORF">RNJ44_01159</name>
</gene>
<keyword evidence="3" id="KW-0687">Ribonucleoprotein</keyword>
<dbReference type="SUPFAM" id="SSF89124">
    <property type="entry name" value="Nop domain"/>
    <property type="match status" value="1"/>
</dbReference>
<dbReference type="InterPro" id="IPR002687">
    <property type="entry name" value="Nop_dom"/>
</dbReference>
<evidence type="ECO:0000313" key="6">
    <source>
        <dbReference type="EMBL" id="KAL3230710.1"/>
    </source>
</evidence>
<name>A0ABR4NR84_9SACH</name>
<dbReference type="InterPro" id="IPR042239">
    <property type="entry name" value="Nop_C"/>
</dbReference>
<proteinExistence type="predicted"/>
<evidence type="ECO:0000313" key="7">
    <source>
        <dbReference type="Proteomes" id="UP001623330"/>
    </source>
</evidence>
<comment type="subcellular location">
    <subcellularLocation>
        <location evidence="1">Nucleus</location>
    </subcellularLocation>
</comment>
<accession>A0ABR4NR84</accession>
<evidence type="ECO:0000256" key="4">
    <source>
        <dbReference type="SAM" id="MobiDB-lite"/>
    </source>
</evidence>
<protein>
    <submittedName>
        <fullName evidence="6">Pre-mRNA-processing factor 31</fullName>
    </submittedName>
</protein>
<dbReference type="InterPro" id="IPR019175">
    <property type="entry name" value="Prp31_C"/>
</dbReference>
<keyword evidence="2" id="KW-0539">Nucleus</keyword>
<sequence>MSDADVDDFFKDLDDDFDKVEEEQLVSEESKTVIEPNIIDNIFLDINTIDEALSCIEKGISNRKSINDFLPIPRAMSLESVLRNYNGLINSEYLGIINKILNYAKEAESVASNNISDKYKIIFPELISILSNPYQYAKFVELLEFTSSEAISQVVPKFESLFNINKELSLVLSISLNTDFNRGDKVLDDETRREISMLIVIITELHEIDVMLTSRLSAVVLDIAPNLCSLIGQETTTQLIYHTGSLLQLSKIPSCNLENIGGKNMKENKSGTVNNYTKHRGYIWHSDIIQQQPYENHKQLIRMLCSKISLAARVDAGQQGPSKNCELGIKWRKEILDKIVKIKNPPNLAEVKALPVPEDQPKKKRAGRKFRKYKEQFKLSKSRQLQNRMEFGKQEKTVLDAYGEEVGLGMSNSRLGRASSSIPTTTAKVSKTLKRKLNEVNSTTQEYFNTIQERTNSSSVVTSNEENKKSKATNHKDWYQNHL</sequence>
<evidence type="ECO:0000256" key="2">
    <source>
        <dbReference type="ARBA" id="ARBA00023242"/>
    </source>
</evidence>
<dbReference type="PANTHER" id="PTHR13904:SF0">
    <property type="entry name" value="U4_U6 SMALL NUCLEAR RIBONUCLEOPROTEIN PRP31"/>
    <property type="match status" value="1"/>
</dbReference>
<dbReference type="Pfam" id="PF01798">
    <property type="entry name" value="Nop"/>
    <property type="match status" value="1"/>
</dbReference>
<evidence type="ECO:0000256" key="1">
    <source>
        <dbReference type="ARBA" id="ARBA00004123"/>
    </source>
</evidence>
<organism evidence="6 7">
    <name type="scientific">Nakaseomyces bracarensis</name>
    <dbReference type="NCBI Taxonomy" id="273131"/>
    <lineage>
        <taxon>Eukaryota</taxon>
        <taxon>Fungi</taxon>
        <taxon>Dikarya</taxon>
        <taxon>Ascomycota</taxon>
        <taxon>Saccharomycotina</taxon>
        <taxon>Saccharomycetes</taxon>
        <taxon>Saccharomycetales</taxon>
        <taxon>Saccharomycetaceae</taxon>
        <taxon>Nakaseomyces</taxon>
    </lineage>
</organism>
<dbReference type="PROSITE" id="PS51358">
    <property type="entry name" value="NOP"/>
    <property type="match status" value="1"/>
</dbReference>
<dbReference type="PANTHER" id="PTHR13904">
    <property type="entry name" value="PRE-MRNA SPLICING FACTOR PRP31"/>
    <property type="match status" value="1"/>
</dbReference>
<dbReference type="InterPro" id="IPR027105">
    <property type="entry name" value="Prp31"/>
</dbReference>